<accession>A0A183GQT2</accession>
<gene>
    <name evidence="2" type="ORF">HPBE_LOCUS25051</name>
</gene>
<keyword evidence="3" id="KW-1185">Reference proteome</keyword>
<dbReference type="EMBL" id="UZAH01037265">
    <property type="protein sequence ID" value="VDP48809.1"/>
    <property type="molecule type" value="Genomic_DNA"/>
</dbReference>
<keyword evidence="1" id="KW-1133">Transmembrane helix</keyword>
<proteinExistence type="predicted"/>
<dbReference type="Proteomes" id="UP000050761">
    <property type="component" value="Unassembled WGS sequence"/>
</dbReference>
<evidence type="ECO:0000313" key="2">
    <source>
        <dbReference type="EMBL" id="VDP48809.1"/>
    </source>
</evidence>
<evidence type="ECO:0000313" key="4">
    <source>
        <dbReference type="WBParaSite" id="HPBE_0002505201-mRNA-1"/>
    </source>
</evidence>
<feature type="transmembrane region" description="Helical" evidence="1">
    <location>
        <begin position="48"/>
        <end position="71"/>
    </location>
</feature>
<name>A0A183GQT2_HELPZ</name>
<keyword evidence="1" id="KW-0812">Transmembrane</keyword>
<sequence length="155" mass="16684">MNGSLDKYAESLEHIINFVMLGVYGTAIILFGGLLLLILAARNLFHPLFCLLFSLIILVYMVCNTLSVISFCLHVSGYQGDNVYIVIGTIYQAAYIYLTCTGLGTLLLLDAAPMMKNRAETQTTCLCVRGGSALMAHFASALTPSVSAANVSFGE</sequence>
<accession>A0A3P8HRB8</accession>
<keyword evidence="1" id="KW-0472">Membrane</keyword>
<evidence type="ECO:0000313" key="3">
    <source>
        <dbReference type="Proteomes" id="UP000050761"/>
    </source>
</evidence>
<dbReference type="AlphaFoldDB" id="A0A183GQT2"/>
<feature type="transmembrane region" description="Helical" evidence="1">
    <location>
        <begin position="15"/>
        <end position="41"/>
    </location>
</feature>
<dbReference type="WBParaSite" id="HPBE_0002505201-mRNA-1">
    <property type="protein sequence ID" value="HPBE_0002505201-mRNA-1"/>
    <property type="gene ID" value="HPBE_0002505201"/>
</dbReference>
<feature type="transmembrane region" description="Helical" evidence="1">
    <location>
        <begin position="83"/>
        <end position="109"/>
    </location>
</feature>
<organism evidence="3 4">
    <name type="scientific">Heligmosomoides polygyrus</name>
    <name type="common">Parasitic roundworm</name>
    <dbReference type="NCBI Taxonomy" id="6339"/>
    <lineage>
        <taxon>Eukaryota</taxon>
        <taxon>Metazoa</taxon>
        <taxon>Ecdysozoa</taxon>
        <taxon>Nematoda</taxon>
        <taxon>Chromadorea</taxon>
        <taxon>Rhabditida</taxon>
        <taxon>Rhabditina</taxon>
        <taxon>Rhabditomorpha</taxon>
        <taxon>Strongyloidea</taxon>
        <taxon>Heligmosomidae</taxon>
        <taxon>Heligmosomoides</taxon>
    </lineage>
</organism>
<evidence type="ECO:0000256" key="1">
    <source>
        <dbReference type="SAM" id="Phobius"/>
    </source>
</evidence>
<reference evidence="2 3" key="1">
    <citation type="submission" date="2018-11" db="EMBL/GenBank/DDBJ databases">
        <authorList>
            <consortium name="Pathogen Informatics"/>
        </authorList>
    </citation>
    <scope>NUCLEOTIDE SEQUENCE [LARGE SCALE GENOMIC DNA]</scope>
</reference>
<protein>
    <submittedName>
        <fullName evidence="4">MARVEL domain-containing protein</fullName>
    </submittedName>
</protein>
<reference evidence="4" key="2">
    <citation type="submission" date="2019-09" db="UniProtKB">
        <authorList>
            <consortium name="WormBaseParasite"/>
        </authorList>
    </citation>
    <scope>IDENTIFICATION</scope>
</reference>